<comment type="caution">
    <text evidence="6">The sequence shown here is derived from an EMBL/GenBank/DDBJ whole genome shotgun (WGS) entry which is preliminary data.</text>
</comment>
<sequence>MQRSGDGRSAVGRPGGAAGGVMIGRAEWRAGGGPGVAAPAARLGLPATSGRAGPSARLQGRGPTFMSFARPRRLLPAAALAAAASLLLAGCTSGGPAPAASGTPGGSAAGQAPVPAGVTPLEPLPTDQPAGLAPYYAQQLSWKACGADFECTSFKVPLDYAHPGDGHDIELSAIRKPATDKAHRQGSLLLNPGGPGGSAVDYVQSVASRYDANVRAGFDLVGFDPRGVGKSAPITCLTGERMDAYAATDITPDDQSEIDALVAVDKEFAAGCSAKAGELLGHVSTVEAARDMDVLRALVGDQKLAYVGKSYGTFLGATYAGLFPSKVGKMVLDGAMDPSLDSVTGNLTQAGGFETAWTAFAKDCVKREDCPVGRTEQEAGDKLAALFKKIDAQPLPTDTNRPLTEAQALTGVAEAMYAEALWPHLRTALATAQAGNGSGLLQLADEYYSRSEDGSYDNLMYANMAVNCVDLPASFADPAAVAAAVPSFEKAAPHFGRDMAWMALGCAYWPVKATGAPHTVRAAGSAPIVVVGTTRDPATPYAWAKSLAGQLEAGRLLTYEGDGHTAYGRHNACVDEAVNRYLLGGAAPENGKVCKD</sequence>
<keyword evidence="3" id="KW-0378">Hydrolase</keyword>
<dbReference type="AlphaFoldDB" id="A0A066YTD2"/>
<dbReference type="Gene3D" id="3.40.50.1820">
    <property type="entry name" value="alpha/beta hydrolase"/>
    <property type="match status" value="1"/>
</dbReference>
<dbReference type="GO" id="GO:0016787">
    <property type="term" value="F:hydrolase activity"/>
    <property type="evidence" value="ECO:0007669"/>
    <property type="project" value="UniProtKB-KW"/>
</dbReference>
<dbReference type="InterPro" id="IPR013595">
    <property type="entry name" value="Pept_S33_TAP-like_C"/>
</dbReference>
<dbReference type="InterPro" id="IPR029058">
    <property type="entry name" value="AB_hydrolase_fold"/>
</dbReference>
<evidence type="ECO:0000256" key="4">
    <source>
        <dbReference type="SAM" id="MobiDB-lite"/>
    </source>
</evidence>
<organism evidence="6 7">
    <name type="scientific">Kitasatospora cheerisanensis KCTC 2395</name>
    <dbReference type="NCBI Taxonomy" id="1348663"/>
    <lineage>
        <taxon>Bacteria</taxon>
        <taxon>Bacillati</taxon>
        <taxon>Actinomycetota</taxon>
        <taxon>Actinomycetes</taxon>
        <taxon>Kitasatosporales</taxon>
        <taxon>Streptomycetaceae</taxon>
        <taxon>Kitasatospora</taxon>
    </lineage>
</organism>
<feature type="domain" description="Peptidase S33 tripeptidyl aminopeptidase-like C-terminal" evidence="5">
    <location>
        <begin position="493"/>
        <end position="594"/>
    </location>
</feature>
<feature type="region of interest" description="Disordered" evidence="4">
    <location>
        <begin position="95"/>
        <end position="125"/>
    </location>
</feature>
<evidence type="ECO:0000256" key="3">
    <source>
        <dbReference type="ARBA" id="ARBA00022801"/>
    </source>
</evidence>
<dbReference type="PATRIC" id="fig|1348663.4.peg.3471"/>
<dbReference type="PANTHER" id="PTHR43248">
    <property type="entry name" value="2-SUCCINYL-6-HYDROXY-2,4-CYCLOHEXADIENE-1-CARBOXYLATE SYNTHASE"/>
    <property type="match status" value="1"/>
</dbReference>
<protein>
    <submittedName>
        <fullName evidence="6">Proteinase</fullName>
    </submittedName>
</protein>
<comment type="similarity">
    <text evidence="1">Belongs to the peptidase S33 family.</text>
</comment>
<reference evidence="6 7" key="1">
    <citation type="submission" date="2014-05" db="EMBL/GenBank/DDBJ databases">
        <title>Draft Genome Sequence of Kitasatospora cheerisanensis KCTC 2395.</title>
        <authorList>
            <person name="Nam D.H."/>
        </authorList>
    </citation>
    <scope>NUCLEOTIDE SEQUENCE [LARGE SCALE GENOMIC DNA]</scope>
    <source>
        <strain evidence="6 7">KCTC 2395</strain>
    </source>
</reference>
<name>A0A066YTD2_9ACTN</name>
<dbReference type="InterPro" id="IPR051601">
    <property type="entry name" value="Serine_prot/Carboxylest_S33"/>
</dbReference>
<dbReference type="HOGENOM" id="CLU_013364_3_1_11"/>
<evidence type="ECO:0000256" key="2">
    <source>
        <dbReference type="ARBA" id="ARBA00022729"/>
    </source>
</evidence>
<gene>
    <name evidence="6" type="ORF">KCH_36040</name>
</gene>
<proteinExistence type="inferred from homology"/>
<keyword evidence="7" id="KW-1185">Reference proteome</keyword>
<evidence type="ECO:0000259" key="5">
    <source>
        <dbReference type="Pfam" id="PF08386"/>
    </source>
</evidence>
<evidence type="ECO:0000313" key="6">
    <source>
        <dbReference type="EMBL" id="KDN84512.1"/>
    </source>
</evidence>
<dbReference type="SUPFAM" id="SSF53474">
    <property type="entry name" value="alpha/beta-Hydrolases"/>
    <property type="match status" value="1"/>
</dbReference>
<evidence type="ECO:0000256" key="1">
    <source>
        <dbReference type="ARBA" id="ARBA00010088"/>
    </source>
</evidence>
<keyword evidence="2" id="KW-0732">Signal</keyword>
<dbReference type="Pfam" id="PF08386">
    <property type="entry name" value="Abhydrolase_4"/>
    <property type="match status" value="1"/>
</dbReference>
<dbReference type="eggNOG" id="COG0596">
    <property type="taxonomic scope" value="Bacteria"/>
</dbReference>
<dbReference type="Proteomes" id="UP000027178">
    <property type="component" value="Unassembled WGS sequence"/>
</dbReference>
<dbReference type="EMBL" id="JNBY01000092">
    <property type="protein sequence ID" value="KDN84512.1"/>
    <property type="molecule type" value="Genomic_DNA"/>
</dbReference>
<evidence type="ECO:0000313" key="7">
    <source>
        <dbReference type="Proteomes" id="UP000027178"/>
    </source>
</evidence>
<accession>A0A066YTD2</accession>
<dbReference type="PANTHER" id="PTHR43248:SF29">
    <property type="entry name" value="TRIPEPTIDYL AMINOPEPTIDASE"/>
    <property type="match status" value="1"/>
</dbReference>